<organism evidence="2 3">
    <name type="scientific">Bariatricus massiliensis</name>
    <dbReference type="NCBI Taxonomy" id="1745713"/>
    <lineage>
        <taxon>Bacteria</taxon>
        <taxon>Bacillati</taxon>
        <taxon>Bacillota</taxon>
        <taxon>Clostridia</taxon>
        <taxon>Lachnospirales</taxon>
        <taxon>Lachnospiraceae</taxon>
        <taxon>Bariatricus</taxon>
    </lineage>
</organism>
<evidence type="ECO:0000256" key="1">
    <source>
        <dbReference type="SAM" id="Phobius"/>
    </source>
</evidence>
<dbReference type="Proteomes" id="UP001299546">
    <property type="component" value="Unassembled WGS sequence"/>
</dbReference>
<keyword evidence="1" id="KW-1133">Transmembrane helix</keyword>
<feature type="transmembrane region" description="Helical" evidence="1">
    <location>
        <begin position="151"/>
        <end position="175"/>
    </location>
</feature>
<evidence type="ECO:0000313" key="3">
    <source>
        <dbReference type="Proteomes" id="UP001299546"/>
    </source>
</evidence>
<proteinExistence type="predicted"/>
<keyword evidence="3" id="KW-1185">Reference proteome</keyword>
<name>A0ABS8DBT7_9FIRM</name>
<evidence type="ECO:0000313" key="2">
    <source>
        <dbReference type="EMBL" id="MCB7385873.1"/>
    </source>
</evidence>
<evidence type="ECO:0008006" key="4">
    <source>
        <dbReference type="Google" id="ProtNLM"/>
    </source>
</evidence>
<feature type="transmembrane region" description="Helical" evidence="1">
    <location>
        <begin position="107"/>
        <end position="131"/>
    </location>
</feature>
<feature type="transmembrane region" description="Helical" evidence="1">
    <location>
        <begin position="187"/>
        <end position="213"/>
    </location>
</feature>
<feature type="transmembrane region" description="Helical" evidence="1">
    <location>
        <begin position="50"/>
        <end position="73"/>
    </location>
</feature>
<gene>
    <name evidence="2" type="ORF">LIZ65_01120</name>
</gene>
<keyword evidence="1" id="KW-0812">Transmembrane</keyword>
<accession>A0ABS8DBT7</accession>
<comment type="caution">
    <text evidence="2">The sequence shown here is derived from an EMBL/GenBank/DDBJ whole genome shotgun (WGS) entry which is preliminary data.</text>
</comment>
<feature type="transmembrane region" description="Helical" evidence="1">
    <location>
        <begin position="233"/>
        <end position="256"/>
    </location>
</feature>
<dbReference type="EMBL" id="JAJCIS010000001">
    <property type="protein sequence ID" value="MCB7385873.1"/>
    <property type="molecule type" value="Genomic_DNA"/>
</dbReference>
<sequence length="268" mass="29730">MLGKLIKYDMKTLSRFLVLIHIPMIILAIIGRYFGVERILAVGKPELPSVLSLLLCIIYWSFISIFTLLYAAVYTYRNLFMHEGYLTLTLPVKTSTQLWAKLLSGALWILIDSLILYVSLIIVASVPELLAVMQESMPAVLALFQFSSPSALGWVMAALTLVGAFGNMAIILGSLSLGHCFRKHRVLISILSYCGFLAINQMVGGAIGAAASIRNFQYLEATGQQMPDSAIFNFYHSLFGITMVLMIIFSIASFIFSCHVLKKRVNLD</sequence>
<keyword evidence="1" id="KW-0472">Membrane</keyword>
<protein>
    <recommendedName>
        <fullName evidence="4">ABC transporter permease</fullName>
    </recommendedName>
</protein>
<dbReference type="RefSeq" id="WP_066731849.1">
    <property type="nucleotide sequence ID" value="NZ_JAJCIQ010000001.1"/>
</dbReference>
<feature type="transmembrane region" description="Helical" evidence="1">
    <location>
        <begin position="12"/>
        <end position="30"/>
    </location>
</feature>
<reference evidence="2 3" key="1">
    <citation type="submission" date="2021-10" db="EMBL/GenBank/DDBJ databases">
        <title>Collection of gut derived symbiotic bacterial strains cultured from healthy donors.</title>
        <authorList>
            <person name="Lin H."/>
            <person name="Littmann E."/>
            <person name="Kohout C."/>
            <person name="Pamer E.G."/>
        </authorList>
    </citation>
    <scope>NUCLEOTIDE SEQUENCE [LARGE SCALE GENOMIC DNA]</scope>
    <source>
        <strain evidence="2 3">DFI.1.165</strain>
    </source>
</reference>